<name>A0A8D1TH55_PIG</name>
<feature type="region of interest" description="Disordered" evidence="1">
    <location>
        <begin position="101"/>
        <end position="143"/>
    </location>
</feature>
<evidence type="ECO:0000313" key="2">
    <source>
        <dbReference type="Ensembl" id="ENSSSCP00050027013.1"/>
    </source>
</evidence>
<dbReference type="Ensembl" id="ENSSSCT00050062903.1">
    <property type="protein sequence ID" value="ENSSSCP00050027013.1"/>
    <property type="gene ID" value="ENSSSCG00050046237.1"/>
</dbReference>
<proteinExistence type="predicted"/>
<dbReference type="AlphaFoldDB" id="A0A8D1TH55"/>
<evidence type="ECO:0000313" key="3">
    <source>
        <dbReference type="Proteomes" id="UP000694571"/>
    </source>
</evidence>
<feature type="region of interest" description="Disordered" evidence="1">
    <location>
        <begin position="1"/>
        <end position="72"/>
    </location>
</feature>
<accession>A0A8D1TH55</accession>
<feature type="compositionally biased region" description="Low complexity" evidence="1">
    <location>
        <begin position="1"/>
        <end position="12"/>
    </location>
</feature>
<feature type="compositionally biased region" description="Low complexity" evidence="1">
    <location>
        <begin position="112"/>
        <end position="121"/>
    </location>
</feature>
<dbReference type="Proteomes" id="UP000694571">
    <property type="component" value="Unplaced"/>
</dbReference>
<sequence>MTMITSSPSISTLKNNIPPAPAFREENKQMKQGKGARIKSSPRGRYPESSLPRGGPCRTAGPPELSGCPAGSESRLACRGAENAMEAQGMAQMAASASALSSRPCAEPRSPPSVSSVSPAPDAQSLCRYHPTERPGHLSDTASVPAKRRSHLSCFFFFFFFRATPWHMEVPRLGVKLELQLLAYTTPTATRDPSRVHDPHHSSWQHWILNALSEARDRTRLLMDASGVRNLLSHRRNSPHSSSLDTASWSLLLSYFGKRHPSPPLLSSTWHLFSLTWSPETFLRHKGTLATQVTSLLPLTSVQGPEKLTVLEDGAGGERELRVVLRFAGVQGFCLPERHAGGQQEFL</sequence>
<reference evidence="2" key="1">
    <citation type="submission" date="2025-08" db="UniProtKB">
        <authorList>
            <consortium name="Ensembl"/>
        </authorList>
    </citation>
    <scope>IDENTIFICATION</scope>
</reference>
<protein>
    <submittedName>
        <fullName evidence="2">Uncharacterized protein</fullName>
    </submittedName>
</protein>
<organism evidence="2 3">
    <name type="scientific">Sus scrofa</name>
    <name type="common">Pig</name>
    <dbReference type="NCBI Taxonomy" id="9823"/>
    <lineage>
        <taxon>Eukaryota</taxon>
        <taxon>Metazoa</taxon>
        <taxon>Chordata</taxon>
        <taxon>Craniata</taxon>
        <taxon>Vertebrata</taxon>
        <taxon>Euteleostomi</taxon>
        <taxon>Mammalia</taxon>
        <taxon>Eutheria</taxon>
        <taxon>Laurasiatheria</taxon>
        <taxon>Artiodactyla</taxon>
        <taxon>Suina</taxon>
        <taxon>Suidae</taxon>
        <taxon>Sus</taxon>
    </lineage>
</organism>
<evidence type="ECO:0000256" key="1">
    <source>
        <dbReference type="SAM" id="MobiDB-lite"/>
    </source>
</evidence>